<organism evidence="3 4">
    <name type="scientific">Allomyces macrogynus (strain ATCC 38327)</name>
    <name type="common">Allomyces javanicus var. macrogynus</name>
    <dbReference type="NCBI Taxonomy" id="578462"/>
    <lineage>
        <taxon>Eukaryota</taxon>
        <taxon>Fungi</taxon>
        <taxon>Fungi incertae sedis</taxon>
        <taxon>Blastocladiomycota</taxon>
        <taxon>Blastocladiomycetes</taxon>
        <taxon>Blastocladiales</taxon>
        <taxon>Blastocladiaceae</taxon>
        <taxon>Allomyces</taxon>
    </lineage>
</organism>
<dbReference type="PROSITE" id="PS51371">
    <property type="entry name" value="CBS"/>
    <property type="match status" value="1"/>
</dbReference>
<evidence type="ECO:0000256" key="1">
    <source>
        <dbReference type="PROSITE-ProRule" id="PRU00703"/>
    </source>
</evidence>
<dbReference type="SMART" id="SM00116">
    <property type="entry name" value="CBS"/>
    <property type="match status" value="1"/>
</dbReference>
<sequence length="437" mass="43622">MIGDEKNRTAAQLSATAPTTVPSIKARPAVLDLPLADVLSGDQNASLDLAPWTLALTRGTTVLDVTRTTVGGLWERLTTLSRAHAPAAAVILVEGQDDASNAVAVVTPRTLLAYVAHELLESAQGARRAYAARAGHANPAAGGGWGPFEVPSSADLQKMLADITVRPAVSLVHSVAGHSSARHSRAVSPCPFVPIAHLSAALPVRAVVARIAAHRDDVVLVTAGVSTVAVPPLAALAAIIAAGALQGDAGAATAAAVVGAAARADASIDVVSAIGFAGSTGGATSRGGTLHTVPAQAPVLEAARVLWYDEVRLLGVTSSSDPAIIADIISLTDVVAAGMDTAALLSPVASLAAAAHRRPLTVRGDSSIADAAQHMLDHGVHQLVVVTGDEGASRTLDQCVGVVSVADVLAHAAGVARRGGAGSTGPLGQAQVGAGLF</sequence>
<dbReference type="EMBL" id="GG745345">
    <property type="protein sequence ID" value="KNE64656.1"/>
    <property type="molecule type" value="Genomic_DNA"/>
</dbReference>
<dbReference type="Gene3D" id="3.10.580.10">
    <property type="entry name" value="CBS-domain"/>
    <property type="match status" value="1"/>
</dbReference>
<reference evidence="4" key="2">
    <citation type="submission" date="2009-11" db="EMBL/GenBank/DDBJ databases">
        <title>The Genome Sequence of Allomyces macrogynus strain ATCC 38327.</title>
        <authorList>
            <consortium name="The Broad Institute Genome Sequencing Platform"/>
            <person name="Russ C."/>
            <person name="Cuomo C."/>
            <person name="Shea T."/>
            <person name="Young S.K."/>
            <person name="Zeng Q."/>
            <person name="Koehrsen M."/>
            <person name="Haas B."/>
            <person name="Borodovsky M."/>
            <person name="Guigo R."/>
            <person name="Alvarado L."/>
            <person name="Berlin A."/>
            <person name="Borenstein D."/>
            <person name="Chen Z."/>
            <person name="Engels R."/>
            <person name="Freedman E."/>
            <person name="Gellesch M."/>
            <person name="Goldberg J."/>
            <person name="Griggs A."/>
            <person name="Gujja S."/>
            <person name="Heiman D."/>
            <person name="Hepburn T."/>
            <person name="Howarth C."/>
            <person name="Jen D."/>
            <person name="Larson L."/>
            <person name="Lewis B."/>
            <person name="Mehta T."/>
            <person name="Park D."/>
            <person name="Pearson M."/>
            <person name="Roberts A."/>
            <person name="Saif S."/>
            <person name="Shenoy N."/>
            <person name="Sisk P."/>
            <person name="Stolte C."/>
            <person name="Sykes S."/>
            <person name="Walk T."/>
            <person name="White J."/>
            <person name="Yandava C."/>
            <person name="Burger G."/>
            <person name="Gray M.W."/>
            <person name="Holland P.W.H."/>
            <person name="King N."/>
            <person name="Lang F.B.F."/>
            <person name="Roger A.J."/>
            <person name="Ruiz-Trillo I."/>
            <person name="Lander E."/>
            <person name="Nusbaum C."/>
        </authorList>
    </citation>
    <scope>NUCLEOTIDE SEQUENCE [LARGE SCALE GENOMIC DNA]</scope>
    <source>
        <strain evidence="4">ATCC 38327</strain>
    </source>
</reference>
<dbReference type="Proteomes" id="UP000054350">
    <property type="component" value="Unassembled WGS sequence"/>
</dbReference>
<reference evidence="3 4" key="1">
    <citation type="submission" date="2009-11" db="EMBL/GenBank/DDBJ databases">
        <title>Annotation of Allomyces macrogynus ATCC 38327.</title>
        <authorList>
            <consortium name="The Broad Institute Genome Sequencing Platform"/>
            <person name="Russ C."/>
            <person name="Cuomo C."/>
            <person name="Burger G."/>
            <person name="Gray M.W."/>
            <person name="Holland P.W.H."/>
            <person name="King N."/>
            <person name="Lang F.B.F."/>
            <person name="Roger A.J."/>
            <person name="Ruiz-Trillo I."/>
            <person name="Young S.K."/>
            <person name="Zeng Q."/>
            <person name="Gargeya S."/>
            <person name="Fitzgerald M."/>
            <person name="Haas B."/>
            <person name="Abouelleil A."/>
            <person name="Alvarado L."/>
            <person name="Arachchi H.M."/>
            <person name="Berlin A."/>
            <person name="Chapman S.B."/>
            <person name="Gearin G."/>
            <person name="Goldberg J."/>
            <person name="Griggs A."/>
            <person name="Gujja S."/>
            <person name="Hansen M."/>
            <person name="Heiman D."/>
            <person name="Howarth C."/>
            <person name="Larimer J."/>
            <person name="Lui A."/>
            <person name="MacDonald P.J.P."/>
            <person name="McCowen C."/>
            <person name="Montmayeur A."/>
            <person name="Murphy C."/>
            <person name="Neiman D."/>
            <person name="Pearson M."/>
            <person name="Priest M."/>
            <person name="Roberts A."/>
            <person name="Saif S."/>
            <person name="Shea T."/>
            <person name="Sisk P."/>
            <person name="Stolte C."/>
            <person name="Sykes S."/>
            <person name="Wortman J."/>
            <person name="Nusbaum C."/>
            <person name="Birren B."/>
        </authorList>
    </citation>
    <scope>NUCLEOTIDE SEQUENCE [LARGE SCALE GENOMIC DNA]</scope>
    <source>
        <strain evidence="3 4">ATCC 38327</strain>
    </source>
</reference>
<dbReference type="InterPro" id="IPR000644">
    <property type="entry name" value="CBS_dom"/>
</dbReference>
<dbReference type="AlphaFoldDB" id="A0A0L0SQ63"/>
<evidence type="ECO:0000313" key="4">
    <source>
        <dbReference type="Proteomes" id="UP000054350"/>
    </source>
</evidence>
<gene>
    <name evidence="3" type="ORF">AMAG_10012</name>
</gene>
<dbReference type="SUPFAM" id="SSF54631">
    <property type="entry name" value="CBS-domain pair"/>
    <property type="match status" value="1"/>
</dbReference>
<dbReference type="VEuPathDB" id="FungiDB:AMAG_10012"/>
<keyword evidence="4" id="KW-1185">Reference proteome</keyword>
<accession>A0A0L0SQ63</accession>
<feature type="domain" description="CBS" evidence="2">
    <location>
        <begin position="355"/>
        <end position="422"/>
    </location>
</feature>
<proteinExistence type="predicted"/>
<dbReference type="Pfam" id="PF00571">
    <property type="entry name" value="CBS"/>
    <property type="match status" value="1"/>
</dbReference>
<name>A0A0L0SQ63_ALLM3</name>
<evidence type="ECO:0000259" key="2">
    <source>
        <dbReference type="PROSITE" id="PS51371"/>
    </source>
</evidence>
<evidence type="ECO:0000313" key="3">
    <source>
        <dbReference type="EMBL" id="KNE64656.1"/>
    </source>
</evidence>
<protein>
    <recommendedName>
        <fullName evidence="2">CBS domain-containing protein</fullName>
    </recommendedName>
</protein>
<dbReference type="InterPro" id="IPR046342">
    <property type="entry name" value="CBS_dom_sf"/>
</dbReference>
<keyword evidence="1" id="KW-0129">CBS domain</keyword>